<protein>
    <submittedName>
        <fullName evidence="2">Uncharacterized protein</fullName>
    </submittedName>
</protein>
<feature type="chain" id="PRO_5043609711" evidence="1">
    <location>
        <begin position="21"/>
        <end position="298"/>
    </location>
</feature>
<evidence type="ECO:0000313" key="2">
    <source>
        <dbReference type="EMBL" id="KAK9826771.1"/>
    </source>
</evidence>
<dbReference type="Proteomes" id="UP001445335">
    <property type="component" value="Unassembled WGS sequence"/>
</dbReference>
<sequence length="298" mass="30503">MSRLWAVAGLLCVACRCADGAPHLQRQSTLAPAFLWSESGQYFAREEGKEGGRVAYAELPAQDLMGPLLGQLLGVQPAEHPLLNPAALQQSPPKLVVVVLSGDTLARGGPAVKLLKAALQAGSSRVSLPNVAHLPAGNLSAQALATAAGLGERVHTLGACAPAGEPATPAALEALLARAPRSDGVQAVVVCVGAASAAEEAASVAGLQAAASADTRPSAFLYAVQPQAARVRARSLLSAPGQSYVCDAKCETQVRLLEAFILSVTLISALLTGTCMLHMLCTPTRFEAPKGERAHGDS</sequence>
<feature type="signal peptide" evidence="1">
    <location>
        <begin position="1"/>
        <end position="20"/>
    </location>
</feature>
<evidence type="ECO:0000256" key="1">
    <source>
        <dbReference type="SAM" id="SignalP"/>
    </source>
</evidence>
<accession>A0AAW1QZ91</accession>
<dbReference type="EMBL" id="JALJOU010000063">
    <property type="protein sequence ID" value="KAK9826771.1"/>
    <property type="molecule type" value="Genomic_DNA"/>
</dbReference>
<evidence type="ECO:0000313" key="3">
    <source>
        <dbReference type="Proteomes" id="UP001445335"/>
    </source>
</evidence>
<name>A0AAW1QZ91_9CHLO</name>
<keyword evidence="3" id="KW-1185">Reference proteome</keyword>
<proteinExistence type="predicted"/>
<keyword evidence="1" id="KW-0732">Signal</keyword>
<dbReference type="PANTHER" id="PTHR35285">
    <property type="entry name" value="2-C-METHYL-D-ERYTHRITOL 4-PHOSPHATE CYTIDYLYLTRANSFERASE"/>
    <property type="match status" value="1"/>
</dbReference>
<organism evidence="2 3">
    <name type="scientific">Elliptochloris bilobata</name>
    <dbReference type="NCBI Taxonomy" id="381761"/>
    <lineage>
        <taxon>Eukaryota</taxon>
        <taxon>Viridiplantae</taxon>
        <taxon>Chlorophyta</taxon>
        <taxon>core chlorophytes</taxon>
        <taxon>Trebouxiophyceae</taxon>
        <taxon>Trebouxiophyceae incertae sedis</taxon>
        <taxon>Elliptochloris clade</taxon>
        <taxon>Elliptochloris</taxon>
    </lineage>
</organism>
<dbReference type="AlphaFoldDB" id="A0AAW1QZ91"/>
<dbReference type="PANTHER" id="PTHR35285:SF1">
    <property type="entry name" value="2-C-METHYL-D-ERYTHRITOL 4-PHOSPHATE CYTIDYLYLTRANSFERASE"/>
    <property type="match status" value="1"/>
</dbReference>
<reference evidence="2 3" key="1">
    <citation type="journal article" date="2024" name="Nat. Commun.">
        <title>Phylogenomics reveals the evolutionary origins of lichenization in chlorophyte algae.</title>
        <authorList>
            <person name="Puginier C."/>
            <person name="Libourel C."/>
            <person name="Otte J."/>
            <person name="Skaloud P."/>
            <person name="Haon M."/>
            <person name="Grisel S."/>
            <person name="Petersen M."/>
            <person name="Berrin J.G."/>
            <person name="Delaux P.M."/>
            <person name="Dal Grande F."/>
            <person name="Keller J."/>
        </authorList>
    </citation>
    <scope>NUCLEOTIDE SEQUENCE [LARGE SCALE GENOMIC DNA]</scope>
    <source>
        <strain evidence="2 3">SAG 245.80</strain>
    </source>
</reference>
<gene>
    <name evidence="2" type="ORF">WJX81_007782</name>
</gene>
<comment type="caution">
    <text evidence="2">The sequence shown here is derived from an EMBL/GenBank/DDBJ whole genome shotgun (WGS) entry which is preliminary data.</text>
</comment>